<feature type="domain" description="BPTI/Kunitz inhibitor" evidence="15">
    <location>
        <begin position="2190"/>
        <end position="2240"/>
    </location>
</feature>
<keyword evidence="10 12" id="KW-1015">Disulfide bond</keyword>
<dbReference type="Pfam" id="PF00095">
    <property type="entry name" value="WAP"/>
    <property type="match status" value="1"/>
</dbReference>
<feature type="compositionally biased region" description="Low complexity" evidence="13">
    <location>
        <begin position="993"/>
        <end position="1002"/>
    </location>
</feature>
<keyword evidence="9" id="KW-0722">Serine protease inhibitor</keyword>
<reference evidence="20" key="1">
    <citation type="submission" date="2025-08" db="UniProtKB">
        <authorList>
            <consortium name="RefSeq"/>
        </authorList>
    </citation>
    <scope>IDENTIFICATION</scope>
</reference>
<evidence type="ECO:0000256" key="12">
    <source>
        <dbReference type="PIRSR" id="PIRSR613273-3"/>
    </source>
</evidence>
<feature type="domain" description="BPTI/Kunitz inhibitor" evidence="15">
    <location>
        <begin position="1990"/>
        <end position="2040"/>
    </location>
</feature>
<evidence type="ECO:0000256" key="7">
    <source>
        <dbReference type="ARBA" id="ARBA00022737"/>
    </source>
</evidence>
<dbReference type="InterPro" id="IPR036383">
    <property type="entry name" value="TSP1_rpt_sf"/>
</dbReference>
<dbReference type="GO" id="GO:0005576">
    <property type="term" value="C:extracellular region"/>
    <property type="evidence" value="ECO:0007669"/>
    <property type="project" value="InterPro"/>
</dbReference>
<evidence type="ECO:0000256" key="8">
    <source>
        <dbReference type="ARBA" id="ARBA00022869"/>
    </source>
</evidence>
<feature type="disulfide bond" evidence="12">
    <location>
        <begin position="71"/>
        <end position="107"/>
    </location>
</feature>
<feature type="compositionally biased region" description="Polar residues" evidence="13">
    <location>
        <begin position="1194"/>
        <end position="1209"/>
    </location>
</feature>
<feature type="compositionally biased region" description="Polar residues" evidence="13">
    <location>
        <begin position="886"/>
        <end position="911"/>
    </location>
</feature>
<keyword evidence="8" id="KW-0084">Basement membrane</keyword>
<dbReference type="Gene3D" id="4.10.75.10">
    <property type="entry name" value="Elafin-like"/>
    <property type="match status" value="1"/>
</dbReference>
<feature type="compositionally biased region" description="Polar residues" evidence="13">
    <location>
        <begin position="817"/>
        <end position="832"/>
    </location>
</feature>
<dbReference type="CDD" id="cd00096">
    <property type="entry name" value="Ig"/>
    <property type="match status" value="1"/>
</dbReference>
<dbReference type="SUPFAM" id="SSF82895">
    <property type="entry name" value="TSP-1 type 1 repeat"/>
    <property type="match status" value="7"/>
</dbReference>
<feature type="domain" description="BPTI/Kunitz inhibitor" evidence="15">
    <location>
        <begin position="1863"/>
        <end position="1913"/>
    </location>
</feature>
<dbReference type="GO" id="GO:0004867">
    <property type="term" value="F:serine-type endopeptidase inhibitor activity"/>
    <property type="evidence" value="ECO:0007669"/>
    <property type="project" value="UniProtKB-KW"/>
</dbReference>
<keyword evidence="5" id="KW-0646">Protease inhibitor</keyword>
<feature type="compositionally biased region" description="Low complexity" evidence="13">
    <location>
        <begin position="1218"/>
        <end position="1233"/>
    </location>
</feature>
<dbReference type="InterPro" id="IPR010909">
    <property type="entry name" value="PLAC"/>
</dbReference>
<dbReference type="CDD" id="cd22639">
    <property type="entry name" value="Kunitz_papilin_lacunin-like"/>
    <property type="match status" value="1"/>
</dbReference>
<comment type="subcellular location">
    <subcellularLocation>
        <location evidence="1">Secreted</location>
        <location evidence="1">Extracellular space</location>
        <location evidence="1">Extracellular matrix</location>
        <location evidence="1">Basement membrane</location>
    </subcellularLocation>
</comment>
<feature type="compositionally biased region" description="Low complexity" evidence="13">
    <location>
        <begin position="1116"/>
        <end position="1149"/>
    </location>
</feature>
<dbReference type="InterPro" id="IPR013098">
    <property type="entry name" value="Ig_I-set"/>
</dbReference>
<keyword evidence="6 14" id="KW-0732">Signal</keyword>
<evidence type="ECO:0000259" key="16">
    <source>
        <dbReference type="PROSITE" id="PS50835"/>
    </source>
</evidence>
<keyword evidence="7" id="KW-0677">Repeat</keyword>
<feature type="domain" description="BPTI/Kunitz inhibitor" evidence="15">
    <location>
        <begin position="2047"/>
        <end position="2097"/>
    </location>
</feature>
<keyword evidence="2" id="KW-0217">Developmental protein</keyword>
<dbReference type="InterPro" id="IPR007110">
    <property type="entry name" value="Ig-like_dom"/>
</dbReference>
<keyword evidence="4" id="KW-0800">Toxin</keyword>
<dbReference type="InterPro" id="IPR002223">
    <property type="entry name" value="Kunitz_BPTI"/>
</dbReference>
<feature type="compositionally biased region" description="Low complexity" evidence="13">
    <location>
        <begin position="912"/>
        <end position="980"/>
    </location>
</feature>
<dbReference type="Gene3D" id="2.60.120.830">
    <property type="match status" value="1"/>
</dbReference>
<dbReference type="SUPFAM" id="SSF57256">
    <property type="entry name" value="Elafin-like"/>
    <property type="match status" value="1"/>
</dbReference>
<dbReference type="InterPro" id="IPR036645">
    <property type="entry name" value="Elafin-like_sf"/>
</dbReference>
<dbReference type="FunFam" id="2.60.40.10:FF:000107">
    <property type="entry name" value="Myosin, light chain kinase a"/>
    <property type="match status" value="1"/>
</dbReference>
<dbReference type="GO" id="GO:0004222">
    <property type="term" value="F:metalloendopeptidase activity"/>
    <property type="evidence" value="ECO:0007669"/>
    <property type="project" value="TreeGrafter"/>
</dbReference>
<dbReference type="Pfam" id="PF08686">
    <property type="entry name" value="PLAC"/>
    <property type="match status" value="1"/>
</dbReference>
<feature type="compositionally biased region" description="Low complexity" evidence="13">
    <location>
        <begin position="876"/>
        <end position="885"/>
    </location>
</feature>
<proteinExistence type="predicted"/>
<dbReference type="GeneID" id="107264928"/>
<feature type="domain" description="Ig-like" evidence="16">
    <location>
        <begin position="2463"/>
        <end position="2554"/>
    </location>
</feature>
<feature type="region of interest" description="Disordered" evidence="13">
    <location>
        <begin position="777"/>
        <end position="1239"/>
    </location>
</feature>
<dbReference type="SMART" id="SM00408">
    <property type="entry name" value="IGc2"/>
    <property type="match status" value="3"/>
</dbReference>
<evidence type="ECO:0000313" key="19">
    <source>
        <dbReference type="Proteomes" id="UP000694920"/>
    </source>
</evidence>
<dbReference type="InterPro" id="IPR000884">
    <property type="entry name" value="TSP1_rpt"/>
</dbReference>
<dbReference type="SMART" id="SM00217">
    <property type="entry name" value="WAP"/>
    <property type="match status" value="1"/>
</dbReference>
<dbReference type="PROSITE" id="PS50900">
    <property type="entry name" value="PLAC"/>
    <property type="match status" value="1"/>
</dbReference>
<dbReference type="Pfam" id="PF00014">
    <property type="entry name" value="Kunitz_BPTI"/>
    <property type="match status" value="10"/>
</dbReference>
<feature type="compositionally biased region" description="Low complexity" evidence="13">
    <location>
        <begin position="1168"/>
        <end position="1193"/>
    </location>
</feature>
<dbReference type="InterPro" id="IPR008197">
    <property type="entry name" value="WAP_dom"/>
</dbReference>
<dbReference type="Proteomes" id="UP000694920">
    <property type="component" value="Unplaced"/>
</dbReference>
<dbReference type="SUPFAM" id="SSF57362">
    <property type="entry name" value="BPTI-like"/>
    <property type="match status" value="10"/>
</dbReference>
<feature type="disulfide bond" evidence="12">
    <location>
        <begin position="86"/>
        <end position="97"/>
    </location>
</feature>
<evidence type="ECO:0000256" key="3">
    <source>
        <dbReference type="ARBA" id="ARBA00022525"/>
    </source>
</evidence>
<dbReference type="PRINTS" id="PR01857">
    <property type="entry name" value="ADAMTSFAMILY"/>
</dbReference>
<dbReference type="InterPro" id="IPR020901">
    <property type="entry name" value="Prtase_inh_Kunz-CS"/>
</dbReference>
<name>A0AAJ7BLP8_CEPCN</name>
<evidence type="ECO:0000256" key="5">
    <source>
        <dbReference type="ARBA" id="ARBA00022690"/>
    </source>
</evidence>
<evidence type="ECO:0000256" key="1">
    <source>
        <dbReference type="ARBA" id="ARBA00004302"/>
    </source>
</evidence>
<feature type="domain" description="BPTI/Kunitz inhibitor" evidence="15">
    <location>
        <begin position="2261"/>
        <end position="2312"/>
    </location>
</feature>
<dbReference type="PRINTS" id="PR00759">
    <property type="entry name" value="BASICPTASE"/>
</dbReference>
<feature type="chain" id="PRO_5042538144" evidence="14">
    <location>
        <begin position="26"/>
        <end position="2882"/>
    </location>
</feature>
<dbReference type="SUPFAM" id="SSF48726">
    <property type="entry name" value="Immunoglobulin"/>
    <property type="match status" value="3"/>
</dbReference>
<dbReference type="InterPro" id="IPR013273">
    <property type="entry name" value="ADAMTS/ADAMTS-like"/>
</dbReference>
<feature type="domain" description="PLAC" evidence="17">
    <location>
        <begin position="2821"/>
        <end position="2860"/>
    </location>
</feature>
<dbReference type="CDD" id="cd00199">
    <property type="entry name" value="WAP"/>
    <property type="match status" value="1"/>
</dbReference>
<evidence type="ECO:0000256" key="2">
    <source>
        <dbReference type="ARBA" id="ARBA00022473"/>
    </source>
</evidence>
<evidence type="ECO:0000259" key="17">
    <source>
        <dbReference type="PROSITE" id="PS50900"/>
    </source>
</evidence>
<feature type="compositionally biased region" description="Polar residues" evidence="13">
    <location>
        <begin position="1150"/>
        <end position="1161"/>
    </location>
</feature>
<dbReference type="PROSITE" id="PS51390">
    <property type="entry name" value="WAP"/>
    <property type="match status" value="1"/>
</dbReference>
<evidence type="ECO:0000256" key="14">
    <source>
        <dbReference type="SAM" id="SignalP"/>
    </source>
</evidence>
<feature type="compositionally biased region" description="Low complexity" evidence="13">
    <location>
        <begin position="837"/>
        <end position="849"/>
    </location>
</feature>
<dbReference type="FunFam" id="4.10.410.10:FF:000020">
    <property type="entry name" value="Collagen, type VI, alpha 3"/>
    <property type="match status" value="7"/>
</dbReference>
<sequence>MSVRNTWSLVFLIFIASTHVTDTLAKYHHIKLRHGRHRRQHGESYLPASFVLDSEEPERGTWGPWSTPSSCSRSCGGGVAHQKRQCLDIDSGGVARCTGATRRFFSCNIQDCPGEPKDFRAEQCAAYNNVPFENTYYEWIPYTGSHNKCELNCMPRGERFFYRHKSAVTDGTPCALEQNDVCVEGKCMHVGCDMMLGSDAKEDACRECGGNGTDCNTISGLFDTDELQIGYIDILLIPEGAMNIVIKEVAPSNNYLAIRNTAGQYYLNGNWRIDFPRSLRFSGTIFHYTRYPQGFSAPDTITALGPTNEAIYVVLLYQDKNVGVHYEYSIPKKLSQHTDPSGYTWTADEFSECSATCGGGYQSRIVKCVRRGDNTPVDEKLCDPQLEPADTEVCNNEPCPPEWIEGEWGTCSKHCGDDGVQTREIKCEQIISGGIPSIVDEAQCLEKLGPKTETTRQCNKDVECPKWHLGPWKPCDHLCGKGKQTRRVTCYKKVDGKITVLENLACEEEVPEREKPCELRPCEGLDWVASEWSGCTEKCGLTQETRTAHCATQDGTVYPDEKCNPDKKPKLTRKCDTSQDCKFFWYAAQWSECSAKCGTGIQTRKVFCASAEDDDTFKKVPESNCDPEKKYEDTQNCTAEIKECEGEWFAGPWSKCTKPCGGGDMARKVICMKGDIKVPASNCDSGSILFSQEDCNTHPCEEDEVIPVDPEKAKALTDEEEECEEYEDDEFVTFDTSLKTDSGVDVYTSEITEATTLSSPFDSDASEGTRTISDVSLFTADSSSSNNLMNDSPSTRGDMPIPTDPGSGSGSGDGDYTSFSEFNTDYTSSLDDLSTLEGSGTSPDESSSSFVTVATDEPSISSKVSSVSTKDEVTESTESSNVSTVQFTESESSKGSTVLFTGSEASSGSDVTTESSTSGATEGLTDPSSESTASSISAKSSESVAETSSIIESSSTSIVTESSGTSASSEGKTDSSSLETSESETTESDTTESTESTPTSSTDTEETYSTEVTVTPGYSENEYSESETTSAIESTTSSGTTTSSIVKEVILEYDPSSVIDKENSSAEETENTDVSSTAASTETVEAGSSTEISGVTEATESTEISYSTDMKSSTASGSTESTLFEETSEASGSTVSGETTGSEFESSTGIQETTVSAQSTELPEITESEASTITEGISESTESGATTESTFTEYEQTTDLSGTSESGETTLIEKSDITTESGITEETTESGITSDEDEETDLTDQSHITDFWTTISPIEAAITKEHKLKKCKLRRKKKHCKTSEFGCCYDGITAAEGPFGKGCPTPETCKESKFGCCPDGVSAATGPDNQDCPDTHCQETLFGCCPDGVTAAEGNDFEGCKKPCNETEFGCCPDNETPADGENNLGCCNVTEYGCCPDNIKPATGPDGEGCEEEEITSITSSTEEEVEVTTVSVIEEDCANSTYGCCPDGKRVATGENFEGCGVIDTENCTASYFGCCPDQISAALGPNNHGCRMPCENTTYGCCDDGSTPAHGSNGEGCCLTTPFKCCPDNILPARGPDFYGCGCQYSRFGCCPDNTTAARGSNNEGCGCKYTAHGCCPNQFTPASGPNYEGCPCYTYQFGCCPDGLTIARGPHGQGCGCDYSEFKCCSDGRTPAKGHNFAGCTCDASKYGCCPDGIEEAQGENFEGCLSVPSIPGAACSLEKDRGPENCRNFTVQWYFDTEYGGCSRFWYGGCGGNENRFKTQEECKAVCMEPKGRDACYLPKIAGACTGYFPTWYYDSARKQCGQFRYGGCLGNANRFKTREDCEELCVVPDDIDPCDQPKEQGPCKGNFTKWYFNKDAQTCEQFTYGGCKGNNNNYPTEVACHQQCLQPGRSRVIRDVCALKKDPGPCPGSLLRWYYDAKRQTCKQFVYGGCKGNGNKFRTRAACEQRCPVREQDTCLLPALLGECHNYTQRWYYDFYEQRCRQFYYGGCGGNGNNFADEHDCINRCETRISTPAPSAIQFKTEYCFLPDDHGPCAENTTKWFYDSRDGTCKIFMYGGCQSNGNNFNTREECDYRCGTVQDPCTLPKVVGPCAGSVKQYFYDRQSDSCYEFDYSGCQGNKNRFQDKLSCEQQCKKEVQPPAPGVADIQRTTEAPRASVEPVPVSPNCLAPVDAGPCNGDTTAYYYDVQSHMCQAFIYGGCEGNANRFQTEEQCERLCGRFQGQDICNLPVDSGPCRGAFAKFFYDSAIRGCREFTYGGCDGNANRFSTVSECESICIHREEPAPTGNNTALSHLAICREPVDIGSCPTPSYRRFYYNDEIQTCIPFIYTGCGGNRNRFKTFESCISTCLRPSNEIDVDVEKKSKDPCAETREECRIIRCPYGKEAFVDSQDCERCRCVDPCTSRTCPEGTKCAITLVPINDGTEYVGTCRSTTKPGRCPNVSNSTRCEQECTSDADCAGESKCCNNGCGTSCLEPAPEEPLTTPPPVIAVTLPQYGAEPAYIQQPEESELTAEEGSFVTMKCVAIGNPKPTISWRKDTVVIKDSEKRRRIMSDGSLQIINLYTYDRGTYICSAYNGLGAPVRVEYQLDITEPHNRPAAIIGEPNATVTVTLNSPRTLHCYAMGWPRPQVTWWHGDNMLPLTSESYEQDSDYTLLIRSVTLSNLGIYTCQAYNAVERPTSWSITVQAIGPVHNIKYDQQQYTKYLVQPPTRPNISKPQYPYRPSRIQTPEYQTYAPLYPTRPPYVPGVVPLTESPEVVPPVRYTVPVKVNISVPQNEFPEGSDISIACNVDGYPIPRVEWYKDDVLIQMNNRVRISEANRLLISNANKNDTGNYRCEASNEYTSDSGNVDIRVAGIFIHPNCQDNFFFANCKLIVEARYCQHKYYAQFCCRSCTEDGQLPVRGPHLDNTRRRRSILPFF</sequence>
<feature type="signal peptide" evidence="14">
    <location>
        <begin position="1"/>
        <end position="25"/>
    </location>
</feature>
<gene>
    <name evidence="20" type="primary">LOC107264928</name>
</gene>
<evidence type="ECO:0000256" key="11">
    <source>
        <dbReference type="ARBA" id="ARBA00023319"/>
    </source>
</evidence>
<dbReference type="Gene3D" id="2.60.40.10">
    <property type="entry name" value="Immunoglobulins"/>
    <property type="match status" value="3"/>
</dbReference>
<dbReference type="Pfam" id="PF05986">
    <property type="entry name" value="ADAMTS_spacer1"/>
    <property type="match status" value="1"/>
</dbReference>
<keyword evidence="3" id="KW-0964">Secreted</keyword>
<evidence type="ECO:0000256" key="10">
    <source>
        <dbReference type="ARBA" id="ARBA00023157"/>
    </source>
</evidence>
<dbReference type="InterPro" id="IPR003598">
    <property type="entry name" value="Ig_sub2"/>
</dbReference>
<feature type="compositionally biased region" description="Acidic residues" evidence="13">
    <location>
        <begin position="981"/>
        <end position="992"/>
    </location>
</feature>
<evidence type="ECO:0000259" key="18">
    <source>
        <dbReference type="PROSITE" id="PS51390"/>
    </source>
</evidence>
<evidence type="ECO:0000256" key="4">
    <source>
        <dbReference type="ARBA" id="ARBA00022656"/>
    </source>
</evidence>
<dbReference type="PROSITE" id="PS50835">
    <property type="entry name" value="IG_LIKE"/>
    <property type="match status" value="3"/>
</dbReference>
<keyword evidence="19" id="KW-1185">Reference proteome</keyword>
<feature type="compositionally biased region" description="Low complexity" evidence="13">
    <location>
        <begin position="1009"/>
        <end position="1044"/>
    </location>
</feature>
<dbReference type="Pfam" id="PF00090">
    <property type="entry name" value="TSP_1"/>
    <property type="match status" value="1"/>
</dbReference>
<dbReference type="GO" id="GO:0005604">
    <property type="term" value="C:basement membrane"/>
    <property type="evidence" value="ECO:0007669"/>
    <property type="project" value="UniProtKB-SubCell"/>
</dbReference>
<dbReference type="RefSeq" id="XP_015589221.1">
    <property type="nucleotide sequence ID" value="XM_015733735.2"/>
</dbReference>
<dbReference type="Pfam" id="PF07679">
    <property type="entry name" value="I-set"/>
    <property type="match status" value="1"/>
</dbReference>
<feature type="domain" description="BPTI/Kunitz inhibitor" evidence="15">
    <location>
        <begin position="1800"/>
        <end position="1850"/>
    </location>
</feature>
<evidence type="ECO:0000259" key="15">
    <source>
        <dbReference type="PROSITE" id="PS50279"/>
    </source>
</evidence>
<dbReference type="Pfam" id="PF13927">
    <property type="entry name" value="Ig_3"/>
    <property type="match status" value="2"/>
</dbReference>
<feature type="disulfide bond" evidence="12">
    <location>
        <begin position="75"/>
        <end position="112"/>
    </location>
</feature>
<dbReference type="CTD" id="43872"/>
<feature type="compositionally biased region" description="Polar residues" evidence="13">
    <location>
        <begin position="1072"/>
        <end position="1115"/>
    </location>
</feature>
<dbReference type="Gene3D" id="4.10.410.10">
    <property type="entry name" value="Pancreatic trypsin inhibitor Kunitz domain"/>
    <property type="match status" value="10"/>
</dbReference>
<dbReference type="InterPro" id="IPR050439">
    <property type="entry name" value="ADAMTS_ADAMTS-like"/>
</dbReference>
<dbReference type="SMART" id="SM00409">
    <property type="entry name" value="IG"/>
    <property type="match status" value="3"/>
</dbReference>
<dbReference type="Pfam" id="PF19030">
    <property type="entry name" value="TSP1_ADAMTS"/>
    <property type="match status" value="6"/>
</dbReference>
<protein>
    <submittedName>
        <fullName evidence="20">Papilin isoform X2</fullName>
    </submittedName>
</protein>
<dbReference type="InterPro" id="IPR036179">
    <property type="entry name" value="Ig-like_dom_sf"/>
</dbReference>
<dbReference type="GO" id="GO:0090729">
    <property type="term" value="F:toxin activity"/>
    <property type="evidence" value="ECO:0007669"/>
    <property type="project" value="UniProtKB-KW"/>
</dbReference>
<organism evidence="19 20">
    <name type="scientific">Cephus cinctus</name>
    <name type="common">Wheat stem sawfly</name>
    <dbReference type="NCBI Taxonomy" id="211228"/>
    <lineage>
        <taxon>Eukaryota</taxon>
        <taxon>Metazoa</taxon>
        <taxon>Ecdysozoa</taxon>
        <taxon>Arthropoda</taxon>
        <taxon>Hexapoda</taxon>
        <taxon>Insecta</taxon>
        <taxon>Pterygota</taxon>
        <taxon>Neoptera</taxon>
        <taxon>Endopterygota</taxon>
        <taxon>Hymenoptera</taxon>
        <taxon>Cephoidea</taxon>
        <taxon>Cephidae</taxon>
        <taxon>Cephus</taxon>
    </lineage>
</organism>
<feature type="compositionally biased region" description="Low complexity" evidence="13">
    <location>
        <begin position="782"/>
        <end position="794"/>
    </location>
</feature>
<evidence type="ECO:0000313" key="20">
    <source>
        <dbReference type="RefSeq" id="XP_015589221.1"/>
    </source>
</evidence>
<dbReference type="PROSITE" id="PS00280">
    <property type="entry name" value="BPTI_KUNITZ_1"/>
    <property type="match status" value="6"/>
</dbReference>
<dbReference type="InterPro" id="IPR003599">
    <property type="entry name" value="Ig_sub"/>
</dbReference>
<accession>A0AAJ7BLP8</accession>
<dbReference type="GO" id="GO:0030198">
    <property type="term" value="P:extracellular matrix organization"/>
    <property type="evidence" value="ECO:0007669"/>
    <property type="project" value="InterPro"/>
</dbReference>
<dbReference type="PANTHER" id="PTHR13723:SF281">
    <property type="entry name" value="PAPILIN"/>
    <property type="match status" value="1"/>
</dbReference>
<dbReference type="InterPro" id="IPR036880">
    <property type="entry name" value="Kunitz_BPTI_sf"/>
</dbReference>
<dbReference type="PANTHER" id="PTHR13723">
    <property type="entry name" value="ADAMTS A DISINTEGRIN AND METALLOPROTEASE WITH THROMBOSPONDIN MOTIFS PROTEASE"/>
    <property type="match status" value="1"/>
</dbReference>
<dbReference type="InterPro" id="IPR013783">
    <property type="entry name" value="Ig-like_fold"/>
</dbReference>
<evidence type="ECO:0000256" key="6">
    <source>
        <dbReference type="ARBA" id="ARBA00022729"/>
    </source>
</evidence>
<feature type="domain" description="BPTI/Kunitz inhibitor" evidence="15">
    <location>
        <begin position="1921"/>
        <end position="1971"/>
    </location>
</feature>
<dbReference type="SMART" id="SM00131">
    <property type="entry name" value="KU"/>
    <property type="match status" value="10"/>
</dbReference>
<dbReference type="Gene3D" id="2.20.100.10">
    <property type="entry name" value="Thrombospondin type-1 (TSP1) repeat"/>
    <property type="match status" value="7"/>
</dbReference>
<feature type="domain" description="Ig-like" evidence="16">
    <location>
        <begin position="2722"/>
        <end position="2817"/>
    </location>
</feature>
<dbReference type="InterPro" id="IPR010294">
    <property type="entry name" value="ADAMTS_spacer1"/>
</dbReference>
<dbReference type="PROSITE" id="PS50279">
    <property type="entry name" value="BPTI_KUNITZ_2"/>
    <property type="match status" value="10"/>
</dbReference>
<feature type="domain" description="WAP" evidence="18">
    <location>
        <begin position="2395"/>
        <end position="2440"/>
    </location>
</feature>
<dbReference type="CDD" id="cd00109">
    <property type="entry name" value="Kunitz-type"/>
    <property type="match status" value="8"/>
</dbReference>
<dbReference type="FunFam" id="2.60.120.830:FF:000001">
    <property type="entry name" value="A disintegrin and metalloproteinase with thrombospondin motifs 1"/>
    <property type="match status" value="1"/>
</dbReference>
<keyword evidence="8" id="KW-0272">Extracellular matrix</keyword>
<keyword evidence="11" id="KW-0393">Immunoglobulin domain</keyword>
<feature type="domain" description="BPTI/Kunitz inhibitor" evidence="15">
    <location>
        <begin position="2131"/>
        <end position="2181"/>
    </location>
</feature>
<feature type="compositionally biased region" description="Low complexity" evidence="13">
    <location>
        <begin position="859"/>
        <end position="868"/>
    </location>
</feature>
<feature type="domain" description="BPTI/Kunitz inhibitor" evidence="15">
    <location>
        <begin position="1741"/>
        <end position="1791"/>
    </location>
</feature>
<dbReference type="FunFam" id="2.20.100.10:FF:000005">
    <property type="entry name" value="ADAM metallopeptidase with thrombospondin type 1 motif 9"/>
    <property type="match status" value="1"/>
</dbReference>
<dbReference type="SMART" id="SM00209">
    <property type="entry name" value="TSP1"/>
    <property type="match status" value="7"/>
</dbReference>
<feature type="domain" description="BPTI/Kunitz inhibitor" evidence="15">
    <location>
        <begin position="1680"/>
        <end position="1732"/>
    </location>
</feature>
<feature type="domain" description="Ig-like" evidence="16">
    <location>
        <begin position="2560"/>
        <end position="2643"/>
    </location>
</feature>
<evidence type="ECO:0000256" key="9">
    <source>
        <dbReference type="ARBA" id="ARBA00022900"/>
    </source>
</evidence>
<dbReference type="PROSITE" id="PS50092">
    <property type="entry name" value="TSP1"/>
    <property type="match status" value="6"/>
</dbReference>
<dbReference type="GO" id="GO:0006508">
    <property type="term" value="P:proteolysis"/>
    <property type="evidence" value="ECO:0007669"/>
    <property type="project" value="TreeGrafter"/>
</dbReference>
<evidence type="ECO:0000256" key="13">
    <source>
        <dbReference type="SAM" id="MobiDB-lite"/>
    </source>
</evidence>